<dbReference type="InterPro" id="IPR007349">
    <property type="entry name" value="DUF418"/>
</dbReference>
<dbReference type="PANTHER" id="PTHR30590:SF3">
    <property type="entry name" value="HYPOTHETICAL MEMBRANE SPANNING PROTEIN"/>
    <property type="match status" value="1"/>
</dbReference>
<dbReference type="InterPro" id="IPR052529">
    <property type="entry name" value="Bact_Transport_Assoc"/>
</dbReference>
<feature type="transmembrane region" description="Helical" evidence="1">
    <location>
        <begin position="273"/>
        <end position="297"/>
    </location>
</feature>
<dbReference type="PANTHER" id="PTHR30590">
    <property type="entry name" value="INNER MEMBRANE PROTEIN"/>
    <property type="match status" value="1"/>
</dbReference>
<feature type="transmembrane region" description="Helical" evidence="1">
    <location>
        <begin position="371"/>
        <end position="391"/>
    </location>
</feature>
<feature type="transmembrane region" description="Helical" evidence="1">
    <location>
        <begin position="222"/>
        <end position="242"/>
    </location>
</feature>
<gene>
    <name evidence="4" type="ORF">ACFYV7_10410</name>
</gene>
<organism evidence="4 5">
    <name type="scientific">Nocardia suismassiliense</name>
    <dbReference type="NCBI Taxonomy" id="2077092"/>
    <lineage>
        <taxon>Bacteria</taxon>
        <taxon>Bacillati</taxon>
        <taxon>Actinomycetota</taxon>
        <taxon>Actinomycetes</taxon>
        <taxon>Mycobacteriales</taxon>
        <taxon>Nocardiaceae</taxon>
        <taxon>Nocardia</taxon>
    </lineage>
</organism>
<name>A0ABW6QPP1_9NOCA</name>
<keyword evidence="5" id="KW-1185">Reference proteome</keyword>
<feature type="transmembrane region" description="Helical" evidence="1">
    <location>
        <begin position="174"/>
        <end position="193"/>
    </location>
</feature>
<feature type="transmembrane region" description="Helical" evidence="1">
    <location>
        <begin position="144"/>
        <end position="162"/>
    </location>
</feature>
<dbReference type="EMBL" id="JBIAPI010000002">
    <property type="protein sequence ID" value="MFF3223199.1"/>
    <property type="molecule type" value="Genomic_DNA"/>
</dbReference>
<evidence type="ECO:0000259" key="3">
    <source>
        <dbReference type="Pfam" id="PF07786"/>
    </source>
</evidence>
<feature type="domain" description="DUF418" evidence="2">
    <location>
        <begin position="367"/>
        <end position="470"/>
    </location>
</feature>
<dbReference type="Proteomes" id="UP001601948">
    <property type="component" value="Unassembled WGS sequence"/>
</dbReference>
<reference evidence="4 5" key="1">
    <citation type="submission" date="2024-10" db="EMBL/GenBank/DDBJ databases">
        <title>The Natural Products Discovery Center: Release of the First 8490 Sequenced Strains for Exploring Actinobacteria Biosynthetic Diversity.</title>
        <authorList>
            <person name="Kalkreuter E."/>
            <person name="Kautsar S.A."/>
            <person name="Yang D."/>
            <person name="Bader C.D."/>
            <person name="Teijaro C.N."/>
            <person name="Fluegel L."/>
            <person name="Davis C.M."/>
            <person name="Simpson J.R."/>
            <person name="Lauterbach L."/>
            <person name="Steele A.D."/>
            <person name="Gui C."/>
            <person name="Meng S."/>
            <person name="Li G."/>
            <person name="Viehrig K."/>
            <person name="Ye F."/>
            <person name="Su P."/>
            <person name="Kiefer A.F."/>
            <person name="Nichols A."/>
            <person name="Cepeda A.J."/>
            <person name="Yan W."/>
            <person name="Fan B."/>
            <person name="Jiang Y."/>
            <person name="Adhikari A."/>
            <person name="Zheng C.-J."/>
            <person name="Schuster L."/>
            <person name="Cowan T.M."/>
            <person name="Smanski M.J."/>
            <person name="Chevrette M.G."/>
            <person name="De Carvalho L.P.S."/>
            <person name="Shen B."/>
        </authorList>
    </citation>
    <scope>NUCLEOTIDE SEQUENCE [LARGE SCALE GENOMIC DNA]</scope>
    <source>
        <strain evidence="4 5">NPDC003040</strain>
    </source>
</reference>
<feature type="domain" description="Heparan-alpha-glucosaminide N-acetyltransferase catalytic" evidence="3">
    <location>
        <begin position="101"/>
        <end position="304"/>
    </location>
</feature>
<evidence type="ECO:0000313" key="5">
    <source>
        <dbReference type="Proteomes" id="UP001601948"/>
    </source>
</evidence>
<dbReference type="Pfam" id="PF07786">
    <property type="entry name" value="HGSNAT_cat"/>
    <property type="match status" value="1"/>
</dbReference>
<proteinExistence type="predicted"/>
<keyword evidence="1" id="KW-0812">Transmembrane</keyword>
<protein>
    <submittedName>
        <fullName evidence="4">DUF418 domain-containing protein</fullName>
    </submittedName>
</protein>
<evidence type="ECO:0000313" key="4">
    <source>
        <dbReference type="EMBL" id="MFF3223199.1"/>
    </source>
</evidence>
<feature type="transmembrane region" description="Helical" evidence="1">
    <location>
        <begin position="433"/>
        <end position="452"/>
    </location>
</feature>
<keyword evidence="1" id="KW-0472">Membrane</keyword>
<evidence type="ECO:0000259" key="2">
    <source>
        <dbReference type="Pfam" id="PF04235"/>
    </source>
</evidence>
<comment type="caution">
    <text evidence="4">The sequence shown here is derived from an EMBL/GenBank/DDBJ whole genome shotgun (WGS) entry which is preliminary data.</text>
</comment>
<sequence>MGHNVIPALPAASVGDATRQSDGAARSASIEVGDTARAGDAVRGGDIARAGELVRGGVTARAGEAVRVGDTARVEGAVGAGGCGVPGGTVLVDDHVRAGVRLVGVDLARGLAVLGMYAAHVGPEPGQGGVLGFVMEVTHGRSSALFAFLAGFSILLITGRRVPKTGRAGRQARVKILIRAVILLVLGTALTASGTKVEVILAYYGLYFLLALPLARLRAGTLAVLAAVSALMLPQIVAVVTATDSGWTAAVTRSDPLAWLSGRGDPGSSNDGVVGLLLTGSYPALSWLPFVIAGMAVARLDLADKVIRVRLAATGLGLATLGYGGSAMALHFASDTTAPGIMYAPWWSDMAEDPAGWRYQLSAMPHSETTLSVVGNTGVALTVLIACLAACDGSRRFLRVATPLIAVGSMSLTAYVFHVAAIAALGFEVLPAGSLPVLLGLSAIIMMFAYCWSRFFHRGPLEWLLYRATRVAERVR</sequence>
<dbReference type="RefSeq" id="WP_387716232.1">
    <property type="nucleotide sequence ID" value="NZ_JBIAPI010000002.1"/>
</dbReference>
<feature type="transmembrane region" description="Helical" evidence="1">
    <location>
        <begin position="309"/>
        <end position="333"/>
    </location>
</feature>
<accession>A0ABW6QPP1</accession>
<dbReference type="Pfam" id="PF04235">
    <property type="entry name" value="DUF418"/>
    <property type="match status" value="1"/>
</dbReference>
<dbReference type="InterPro" id="IPR012429">
    <property type="entry name" value="HGSNAT_cat"/>
</dbReference>
<keyword evidence="1" id="KW-1133">Transmembrane helix</keyword>
<feature type="transmembrane region" description="Helical" evidence="1">
    <location>
        <begin position="403"/>
        <end position="427"/>
    </location>
</feature>
<evidence type="ECO:0000256" key="1">
    <source>
        <dbReference type="SAM" id="Phobius"/>
    </source>
</evidence>
<feature type="transmembrane region" description="Helical" evidence="1">
    <location>
        <begin position="199"/>
        <end position="215"/>
    </location>
</feature>